<dbReference type="STRING" id="429728.SAMN05216456_1927"/>
<dbReference type="Proteomes" id="UP000199074">
    <property type="component" value="Unassembled WGS sequence"/>
</dbReference>
<protein>
    <submittedName>
        <fullName evidence="2">Uncharacterized protein</fullName>
    </submittedName>
</protein>
<name>A0A1I7NF13_9HYPH</name>
<sequence>MRRAPQYHSPSIHPRAQLEPSGDHRLLVENQGGLVLADYDLAQVEQLEEAIEQFKRLVVVTDGGRDFHNRRIVSIEVGR</sequence>
<evidence type="ECO:0000256" key="1">
    <source>
        <dbReference type="SAM" id="MobiDB-lite"/>
    </source>
</evidence>
<accession>A0A1I7NF13</accession>
<dbReference type="AlphaFoldDB" id="A0A1I7NF13"/>
<dbReference type="RefSeq" id="WP_092423641.1">
    <property type="nucleotide sequence ID" value="NZ_FPCK01000001.1"/>
</dbReference>
<evidence type="ECO:0000313" key="2">
    <source>
        <dbReference type="EMBL" id="SFV33230.1"/>
    </source>
</evidence>
<dbReference type="EMBL" id="FPCK01000001">
    <property type="protein sequence ID" value="SFV33230.1"/>
    <property type="molecule type" value="Genomic_DNA"/>
</dbReference>
<evidence type="ECO:0000313" key="3">
    <source>
        <dbReference type="Proteomes" id="UP000199074"/>
    </source>
</evidence>
<organism evidence="2 3">
    <name type="scientific">Devosia crocina</name>
    <dbReference type="NCBI Taxonomy" id="429728"/>
    <lineage>
        <taxon>Bacteria</taxon>
        <taxon>Pseudomonadati</taxon>
        <taxon>Pseudomonadota</taxon>
        <taxon>Alphaproteobacteria</taxon>
        <taxon>Hyphomicrobiales</taxon>
        <taxon>Devosiaceae</taxon>
        <taxon>Devosia</taxon>
    </lineage>
</organism>
<gene>
    <name evidence="2" type="ORF">SAMN05216456_1927</name>
</gene>
<feature type="region of interest" description="Disordered" evidence="1">
    <location>
        <begin position="1"/>
        <end position="21"/>
    </location>
</feature>
<reference evidence="2 3" key="1">
    <citation type="submission" date="2016-10" db="EMBL/GenBank/DDBJ databases">
        <authorList>
            <person name="de Groot N.N."/>
        </authorList>
    </citation>
    <scope>NUCLEOTIDE SEQUENCE [LARGE SCALE GENOMIC DNA]</scope>
    <source>
        <strain evidence="2 3">IPL20</strain>
    </source>
</reference>
<keyword evidence="3" id="KW-1185">Reference proteome</keyword>
<dbReference type="OrthoDB" id="7951123at2"/>
<proteinExistence type="predicted"/>